<dbReference type="NCBIfam" id="NF008865">
    <property type="entry name" value="PRK11898.1"/>
    <property type="match status" value="1"/>
</dbReference>
<dbReference type="GO" id="GO:0009094">
    <property type="term" value="P:L-phenylalanine biosynthetic process"/>
    <property type="evidence" value="ECO:0007669"/>
    <property type="project" value="UniProtKB-UniPathway"/>
</dbReference>
<dbReference type="SUPFAM" id="SSF48600">
    <property type="entry name" value="Chorismate mutase II"/>
    <property type="match status" value="1"/>
</dbReference>
<dbReference type="GO" id="GO:0004106">
    <property type="term" value="F:chorismate mutase activity"/>
    <property type="evidence" value="ECO:0007669"/>
    <property type="project" value="UniProtKB-EC"/>
</dbReference>
<dbReference type="PANTHER" id="PTHR21022">
    <property type="entry name" value="PREPHENATE DEHYDRATASE P PROTEIN"/>
    <property type="match status" value="1"/>
</dbReference>
<feature type="domain" description="Prephenate dehydratase" evidence="20">
    <location>
        <begin position="87"/>
        <end position="262"/>
    </location>
</feature>
<name>A0A2T4U0D2_9BACT</name>
<comment type="function">
    <text evidence="2">Catalyzes the Claisen rearrangement of chorismate to prephenate and the decarboxylation/dehydration of prephenate to phenylpyruvate.</text>
</comment>
<dbReference type="PROSITE" id="PS51168">
    <property type="entry name" value="CHORISMATE_MUT_2"/>
    <property type="match status" value="1"/>
</dbReference>
<dbReference type="Gene3D" id="1.20.59.10">
    <property type="entry name" value="Chorismate mutase"/>
    <property type="match status" value="1"/>
</dbReference>
<dbReference type="Gene3D" id="3.40.190.10">
    <property type="entry name" value="Periplasmic binding protein-like II"/>
    <property type="match status" value="2"/>
</dbReference>
<dbReference type="PANTHER" id="PTHR21022:SF19">
    <property type="entry name" value="PREPHENATE DEHYDRATASE-RELATED"/>
    <property type="match status" value="1"/>
</dbReference>
<dbReference type="InterPro" id="IPR002701">
    <property type="entry name" value="CM_II_prokaryot"/>
</dbReference>
<dbReference type="CDD" id="cd04905">
    <property type="entry name" value="ACT_CM-PDT"/>
    <property type="match status" value="1"/>
</dbReference>
<dbReference type="Proteomes" id="UP000241436">
    <property type="component" value="Unassembled WGS sequence"/>
</dbReference>
<keyword evidence="11" id="KW-0584">Phenylalanine biosynthesis</keyword>
<dbReference type="OrthoDB" id="9802281at2"/>
<dbReference type="PROSITE" id="PS51671">
    <property type="entry name" value="ACT"/>
    <property type="match status" value="1"/>
</dbReference>
<gene>
    <name evidence="22" type="ORF">CLG94_02285</name>
</gene>
<dbReference type="FunFam" id="3.40.190.10:FF:000034">
    <property type="entry name" value="Chorismate mutase/prephenate dehydratase"/>
    <property type="match status" value="1"/>
</dbReference>
<reference evidence="22 23" key="1">
    <citation type="submission" date="2017-09" db="EMBL/GenBank/DDBJ databases">
        <title>Bloom of a denitrifying methanotroph, Candidatus Methylomirabilis limnetica, in a deep stratified lake.</title>
        <authorList>
            <person name="Graf J.S."/>
            <person name="Marchant H.K."/>
            <person name="Tienken D."/>
            <person name="Hach P.F."/>
            <person name="Brand A."/>
            <person name="Schubert C.J."/>
            <person name="Kuypers M.M."/>
            <person name="Milucka J."/>
        </authorList>
    </citation>
    <scope>NUCLEOTIDE SEQUENCE [LARGE SCALE GENOMIC DNA]</scope>
    <source>
        <strain evidence="22 23">Zug</strain>
    </source>
</reference>
<evidence type="ECO:0000256" key="17">
    <source>
        <dbReference type="ARBA" id="ARBA00047848"/>
    </source>
</evidence>
<dbReference type="FunFam" id="3.30.70.260:FF:000012">
    <property type="entry name" value="Prephenate dehydratase"/>
    <property type="match status" value="1"/>
</dbReference>
<dbReference type="SUPFAM" id="SSF55021">
    <property type="entry name" value="ACT-like"/>
    <property type="match status" value="1"/>
</dbReference>
<keyword evidence="14" id="KW-0511">Multifunctional enzyme</keyword>
<evidence type="ECO:0000256" key="12">
    <source>
        <dbReference type="ARBA" id="ARBA00023235"/>
    </source>
</evidence>
<dbReference type="UniPathway" id="UPA00120">
    <property type="reaction ID" value="UER00203"/>
</dbReference>
<dbReference type="SMART" id="SM00830">
    <property type="entry name" value="CM_2"/>
    <property type="match status" value="1"/>
</dbReference>
<evidence type="ECO:0000256" key="2">
    <source>
        <dbReference type="ARBA" id="ARBA00002364"/>
    </source>
</evidence>
<dbReference type="AlphaFoldDB" id="A0A2T4U0D2"/>
<dbReference type="InterPro" id="IPR036979">
    <property type="entry name" value="CM_dom_sf"/>
</dbReference>
<sequence length="358" mass="39995">MKIARLRHKIDQIDSKIVSLLGERAEVVFRVGQEKAKANMDLHVPQREEEIFTRLMLENTGRFPIHAIRPVFREIISACRSLEGPLKLAYLGPEGTFTHLACTRRFGVSAQFVPVRSISDVFAEVEKGNVEYGVVPIENSSEGVVSHTLDTFMESDLKISGEILLEVSHSLLSKSGDLRKVKKIYSHPHAFAQSRKWLEANLLRVPLFEASSTAAAAKLAAKEPTAAAIASELAASLYKLKVISRKIEDTPRNFTRFLIIGKTPATPTHRDKTSVMFSIKDRVGALYRILEPFAKHQINLTKVESRPSKTKAWEYVFYLDVEGHVADEPVKAALALLKEECLFLKVLGSYPRGSSIET</sequence>
<evidence type="ECO:0000256" key="15">
    <source>
        <dbReference type="ARBA" id="ARBA00031175"/>
    </source>
</evidence>
<feature type="site" description="Essential for prephenate dehydratase activity" evidence="18">
    <location>
        <position position="255"/>
    </location>
</feature>
<dbReference type="Pfam" id="PF00800">
    <property type="entry name" value="PDT"/>
    <property type="match status" value="1"/>
</dbReference>
<evidence type="ECO:0000313" key="22">
    <source>
        <dbReference type="EMBL" id="PTL36824.1"/>
    </source>
</evidence>
<comment type="caution">
    <text evidence="22">The sequence shown here is derived from an EMBL/GenBank/DDBJ whole genome shotgun (WGS) entry which is preliminary data.</text>
</comment>
<dbReference type="PROSITE" id="PS00857">
    <property type="entry name" value="PREPHENATE_DEHYDR_1"/>
    <property type="match status" value="1"/>
</dbReference>
<evidence type="ECO:0000256" key="8">
    <source>
        <dbReference type="ARBA" id="ARBA00022490"/>
    </source>
</evidence>
<evidence type="ECO:0000256" key="18">
    <source>
        <dbReference type="PIRSR" id="PIRSR001500-2"/>
    </source>
</evidence>
<dbReference type="GO" id="GO:0005737">
    <property type="term" value="C:cytoplasm"/>
    <property type="evidence" value="ECO:0007669"/>
    <property type="project" value="UniProtKB-SubCell"/>
</dbReference>
<keyword evidence="23" id="KW-1185">Reference proteome</keyword>
<dbReference type="Gene3D" id="3.30.70.260">
    <property type="match status" value="1"/>
</dbReference>
<keyword evidence="8" id="KW-0963">Cytoplasm</keyword>
<protein>
    <recommendedName>
        <fullName evidence="7">Bifunctional chorismate mutase/prephenate dehydratase</fullName>
        <ecNumber evidence="6">4.2.1.51</ecNumber>
    </recommendedName>
    <alternativeName>
        <fullName evidence="16">Chorismate mutase-prephenate dehydratase</fullName>
    </alternativeName>
    <alternativeName>
        <fullName evidence="15">p-protein</fullName>
    </alternativeName>
</protein>
<keyword evidence="9" id="KW-0028">Amino-acid biosynthesis</keyword>
<evidence type="ECO:0000256" key="10">
    <source>
        <dbReference type="ARBA" id="ARBA00023141"/>
    </source>
</evidence>
<dbReference type="InterPro" id="IPR036263">
    <property type="entry name" value="Chorismate_II_sf"/>
</dbReference>
<dbReference type="InterPro" id="IPR045865">
    <property type="entry name" value="ACT-like_dom_sf"/>
</dbReference>
<dbReference type="GO" id="GO:0046417">
    <property type="term" value="P:chorismate metabolic process"/>
    <property type="evidence" value="ECO:0007669"/>
    <property type="project" value="InterPro"/>
</dbReference>
<dbReference type="GO" id="GO:0004664">
    <property type="term" value="F:prephenate dehydratase activity"/>
    <property type="evidence" value="ECO:0007669"/>
    <property type="project" value="UniProtKB-EC"/>
</dbReference>
<dbReference type="EMBL" id="NVQC01000011">
    <property type="protein sequence ID" value="PTL36824.1"/>
    <property type="molecule type" value="Genomic_DNA"/>
</dbReference>
<evidence type="ECO:0000256" key="5">
    <source>
        <dbReference type="ARBA" id="ARBA00004817"/>
    </source>
</evidence>
<evidence type="ECO:0000256" key="11">
    <source>
        <dbReference type="ARBA" id="ARBA00023222"/>
    </source>
</evidence>
<comment type="subcellular location">
    <subcellularLocation>
        <location evidence="3">Cytoplasm</location>
    </subcellularLocation>
</comment>
<dbReference type="RefSeq" id="WP_107561286.1">
    <property type="nucleotide sequence ID" value="NZ_NVQC01000011.1"/>
</dbReference>
<reference evidence="23" key="2">
    <citation type="journal article" date="2018" name="Environ. Microbiol.">
        <title>Bloom of a denitrifying methanotroph, 'Candidatus Methylomirabilis limnetica', in a deep stratified lake.</title>
        <authorList>
            <person name="Graf J.S."/>
            <person name="Mayr M.J."/>
            <person name="Marchant H.K."/>
            <person name="Tienken D."/>
            <person name="Hach P.F."/>
            <person name="Brand A."/>
            <person name="Schubert C.J."/>
            <person name="Kuypers M.M."/>
            <person name="Milucka J."/>
        </authorList>
    </citation>
    <scope>NUCLEOTIDE SEQUENCE [LARGE SCALE GENOMIC DNA]</scope>
    <source>
        <strain evidence="23">Zug</strain>
    </source>
</reference>
<evidence type="ECO:0000259" key="21">
    <source>
        <dbReference type="PROSITE" id="PS51671"/>
    </source>
</evidence>
<evidence type="ECO:0000256" key="3">
    <source>
        <dbReference type="ARBA" id="ARBA00004496"/>
    </source>
</evidence>
<evidence type="ECO:0000256" key="1">
    <source>
        <dbReference type="ARBA" id="ARBA00000824"/>
    </source>
</evidence>
<dbReference type="FunFam" id="3.40.190.10:FF:000029">
    <property type="entry name" value="Chorismate mutase/Prephenate dehydratase"/>
    <property type="match status" value="1"/>
</dbReference>
<dbReference type="PROSITE" id="PS51171">
    <property type="entry name" value="PREPHENATE_DEHYDR_3"/>
    <property type="match status" value="1"/>
</dbReference>
<comment type="pathway">
    <text evidence="4">Amino-acid biosynthesis; L-phenylalanine biosynthesis; phenylpyruvate from prephenate: step 1/1.</text>
</comment>
<dbReference type="Pfam" id="PF01842">
    <property type="entry name" value="ACT"/>
    <property type="match status" value="1"/>
</dbReference>
<comment type="catalytic activity">
    <reaction evidence="17">
        <text>prephenate + H(+) = 3-phenylpyruvate + CO2 + H2O</text>
        <dbReference type="Rhea" id="RHEA:21648"/>
        <dbReference type="ChEBI" id="CHEBI:15377"/>
        <dbReference type="ChEBI" id="CHEBI:15378"/>
        <dbReference type="ChEBI" id="CHEBI:16526"/>
        <dbReference type="ChEBI" id="CHEBI:18005"/>
        <dbReference type="ChEBI" id="CHEBI:29934"/>
        <dbReference type="EC" id="4.2.1.51"/>
    </reaction>
</comment>
<comment type="pathway">
    <text evidence="5">Metabolic intermediate biosynthesis; prephenate biosynthesis; prephenate from chorismate: step 1/1.</text>
</comment>
<evidence type="ECO:0000256" key="14">
    <source>
        <dbReference type="ARBA" id="ARBA00023268"/>
    </source>
</evidence>
<accession>A0A2T4U0D2</accession>
<comment type="catalytic activity">
    <reaction evidence="1">
        <text>chorismate = prephenate</text>
        <dbReference type="Rhea" id="RHEA:13897"/>
        <dbReference type="ChEBI" id="CHEBI:29748"/>
        <dbReference type="ChEBI" id="CHEBI:29934"/>
        <dbReference type="EC" id="5.4.99.5"/>
    </reaction>
</comment>
<dbReference type="InterPro" id="IPR001086">
    <property type="entry name" value="Preph_deHydtase"/>
</dbReference>
<dbReference type="Pfam" id="PF01817">
    <property type="entry name" value="CM_2"/>
    <property type="match status" value="1"/>
</dbReference>
<evidence type="ECO:0000259" key="20">
    <source>
        <dbReference type="PROSITE" id="PS51171"/>
    </source>
</evidence>
<evidence type="ECO:0000256" key="4">
    <source>
        <dbReference type="ARBA" id="ARBA00004741"/>
    </source>
</evidence>
<evidence type="ECO:0000256" key="7">
    <source>
        <dbReference type="ARBA" id="ARBA00014401"/>
    </source>
</evidence>
<keyword evidence="12" id="KW-0413">Isomerase</keyword>
<dbReference type="InterPro" id="IPR002912">
    <property type="entry name" value="ACT_dom"/>
</dbReference>
<evidence type="ECO:0000256" key="13">
    <source>
        <dbReference type="ARBA" id="ARBA00023239"/>
    </source>
</evidence>
<dbReference type="PIRSF" id="PIRSF001500">
    <property type="entry name" value="Chor_mut_pdt_Ppr"/>
    <property type="match status" value="1"/>
</dbReference>
<dbReference type="InterPro" id="IPR018528">
    <property type="entry name" value="Preph_deHydtase_CS"/>
</dbReference>
<keyword evidence="13" id="KW-0456">Lyase</keyword>
<proteinExistence type="predicted"/>
<keyword evidence="10" id="KW-0057">Aromatic amino acid biosynthesis</keyword>
<dbReference type="SUPFAM" id="SSF53850">
    <property type="entry name" value="Periplasmic binding protein-like II"/>
    <property type="match status" value="1"/>
</dbReference>
<dbReference type="EC" id="4.2.1.51" evidence="6"/>
<evidence type="ECO:0000256" key="16">
    <source>
        <dbReference type="ARBA" id="ARBA00031520"/>
    </source>
</evidence>
<organism evidence="22 23">
    <name type="scientific">Candidatus Methylomirabilis limnetica</name>
    <dbReference type="NCBI Taxonomy" id="2033718"/>
    <lineage>
        <taxon>Bacteria</taxon>
        <taxon>Candidatus Methylomirabilota</taxon>
        <taxon>Candidatus Methylomirabilia</taxon>
        <taxon>Candidatus Methylomirabilales</taxon>
        <taxon>Candidatus Methylomirabilaceae</taxon>
        <taxon>Candidatus Methylomirabilis</taxon>
    </lineage>
</organism>
<evidence type="ECO:0000256" key="9">
    <source>
        <dbReference type="ARBA" id="ARBA00022605"/>
    </source>
</evidence>
<feature type="domain" description="Chorismate mutase" evidence="19">
    <location>
        <begin position="1"/>
        <end position="87"/>
    </location>
</feature>
<evidence type="ECO:0000313" key="23">
    <source>
        <dbReference type="Proteomes" id="UP000241436"/>
    </source>
</evidence>
<dbReference type="CDD" id="cd13630">
    <property type="entry name" value="PBP2_PDT_1"/>
    <property type="match status" value="1"/>
</dbReference>
<evidence type="ECO:0000259" key="19">
    <source>
        <dbReference type="PROSITE" id="PS51168"/>
    </source>
</evidence>
<evidence type="ECO:0000256" key="6">
    <source>
        <dbReference type="ARBA" id="ARBA00013147"/>
    </source>
</evidence>
<feature type="domain" description="ACT" evidence="21">
    <location>
        <begin position="274"/>
        <end position="351"/>
    </location>
</feature>
<dbReference type="InterPro" id="IPR008242">
    <property type="entry name" value="Chor_mutase/pphenate_deHydtase"/>
</dbReference>
<dbReference type="PROSITE" id="PS00858">
    <property type="entry name" value="PREPHENATE_DEHYDR_2"/>
    <property type="match status" value="1"/>
</dbReference>
<dbReference type="UniPathway" id="UPA00121">
    <property type="reaction ID" value="UER00345"/>
</dbReference>